<comment type="caution">
    <text evidence="3">The sequence shown here is derived from an EMBL/GenBank/DDBJ whole genome shotgun (WGS) entry which is preliminary data.</text>
</comment>
<gene>
    <name evidence="3" type="ORF">ABL78_5815</name>
</gene>
<dbReference type="AlphaFoldDB" id="A0A0N1PBD3"/>
<proteinExistence type="predicted"/>
<dbReference type="VEuPathDB" id="TriTrypDB:Lsey_0207_0050"/>
<feature type="compositionally biased region" description="Basic and acidic residues" evidence="2">
    <location>
        <begin position="204"/>
        <end position="220"/>
    </location>
</feature>
<feature type="region of interest" description="Disordered" evidence="2">
    <location>
        <begin position="313"/>
        <end position="336"/>
    </location>
</feature>
<dbReference type="OMA" id="CDERVQQ"/>
<accession>A0A0N1PBD3</accession>
<protein>
    <submittedName>
        <fullName evidence="3">Uncharacterized protein</fullName>
    </submittedName>
</protein>
<dbReference type="Proteomes" id="UP000038009">
    <property type="component" value="Unassembled WGS sequence"/>
</dbReference>
<keyword evidence="4" id="KW-1185">Reference proteome</keyword>
<evidence type="ECO:0000313" key="3">
    <source>
        <dbReference type="EMBL" id="KPI85122.1"/>
    </source>
</evidence>
<sequence>MQASAADVAPAQSSAAASAAAHVGSAASPTSPNVAALQAEVHQLLERLNVSNEWNMRLNQQISELAQLPPSAMQEMRQRMLDPDIAIPLLQCYDAVIEEKSEEVNRLRKEVMELQSELDAFHRDQLDVSSAVRMAEDLAKSVQGKASVEVQRYVTAVKQLQEEVVRMRLEVTRALDAENAATQNALHATEKAASLGKALEAAKQEAAEAQEARQAAERKWGQQAQRAGEEQTGLVVLQVQQQLLQQENADKSQELERLRAKMVQALRQTSDNHAAHLRIVEERHRMVVEDLRSVNRTQELEMLKLRAQLARWDPSNPSNLSLSGHGSGTGSSLRTQSTAELLEAQARQAREMEVKRLYGEVSALQLQRDDALRQYEQLTSRLQRDRDQQLQEAQRQLQSAQRNLSDLRVRCEELEETRSTQEVSLRQTREELRQAQQDAQQARFSLDSQTRKLKSLQQQLEDATVRVAAAEEERKSATEHDQTRTRELEASVAQALQDVQASKERAYAEVEETQRRYEQLQYNHLQAQEQLRERQQALDRKERACSIMELQVGRLEEGLEAHKRRLAESDRRIQLLETQLSEARQQQRSSCLSLEQFKIQNAQLSRARDQLAGMLQTRGF</sequence>
<evidence type="ECO:0000256" key="2">
    <source>
        <dbReference type="SAM" id="MobiDB-lite"/>
    </source>
</evidence>
<feature type="coiled-coil region" evidence="1">
    <location>
        <begin position="361"/>
        <end position="586"/>
    </location>
</feature>
<feature type="region of interest" description="Disordered" evidence="2">
    <location>
        <begin position="204"/>
        <end position="225"/>
    </location>
</feature>
<organism evidence="3 4">
    <name type="scientific">Leptomonas seymouri</name>
    <dbReference type="NCBI Taxonomy" id="5684"/>
    <lineage>
        <taxon>Eukaryota</taxon>
        <taxon>Discoba</taxon>
        <taxon>Euglenozoa</taxon>
        <taxon>Kinetoplastea</taxon>
        <taxon>Metakinetoplastina</taxon>
        <taxon>Trypanosomatida</taxon>
        <taxon>Trypanosomatidae</taxon>
        <taxon>Leishmaniinae</taxon>
        <taxon>Leptomonas</taxon>
    </lineage>
</organism>
<keyword evidence="1" id="KW-0175">Coiled coil</keyword>
<name>A0A0N1PBD3_LEPSE</name>
<reference evidence="3 4" key="1">
    <citation type="journal article" date="2015" name="PLoS Pathog.">
        <title>Leptomonas seymouri: Adaptations to the Dixenous Life Cycle Analyzed by Genome Sequencing, Transcriptome Profiling and Co-infection with Leishmania donovani.</title>
        <authorList>
            <person name="Kraeva N."/>
            <person name="Butenko A."/>
            <person name="Hlavacova J."/>
            <person name="Kostygov A."/>
            <person name="Myskova J."/>
            <person name="Grybchuk D."/>
            <person name="Lestinova T."/>
            <person name="Votypka J."/>
            <person name="Volf P."/>
            <person name="Opperdoes F."/>
            <person name="Flegontov P."/>
            <person name="Lukes J."/>
            <person name="Yurchenko V."/>
        </authorList>
    </citation>
    <scope>NUCLEOTIDE SEQUENCE [LARGE SCALE GENOMIC DNA]</scope>
    <source>
        <strain evidence="3 4">ATCC 30220</strain>
    </source>
</reference>
<feature type="compositionally biased region" description="Low complexity" evidence="2">
    <location>
        <begin position="314"/>
        <end position="324"/>
    </location>
</feature>
<evidence type="ECO:0000313" key="4">
    <source>
        <dbReference type="Proteomes" id="UP000038009"/>
    </source>
</evidence>
<dbReference type="OrthoDB" id="273097at2759"/>
<evidence type="ECO:0000256" key="1">
    <source>
        <dbReference type="SAM" id="Coils"/>
    </source>
</evidence>
<dbReference type="EMBL" id="LJSK01000207">
    <property type="protein sequence ID" value="KPI85122.1"/>
    <property type="molecule type" value="Genomic_DNA"/>
</dbReference>
<feature type="coiled-coil region" evidence="1">
    <location>
        <begin position="90"/>
        <end position="124"/>
    </location>
</feature>